<evidence type="ECO:0000256" key="3">
    <source>
        <dbReference type="PROSITE-ProRule" id="PRU00649"/>
    </source>
</evidence>
<dbReference type="EMBL" id="ALBS01000141">
    <property type="protein sequence ID" value="EJT49963.1"/>
    <property type="molecule type" value="Genomic_DNA"/>
</dbReference>
<evidence type="ECO:0000313" key="7">
    <source>
        <dbReference type="Proteomes" id="UP000002748"/>
    </source>
</evidence>
<feature type="compositionally biased region" description="Acidic residues" evidence="4">
    <location>
        <begin position="118"/>
        <end position="129"/>
    </location>
</feature>
<dbReference type="KEGG" id="tasa:A1Q1_00881"/>
<comment type="similarity">
    <text evidence="2">Belongs to the IWS1 family.</text>
</comment>
<dbReference type="HOGENOM" id="CLU_045275_2_2_1"/>
<dbReference type="AlphaFoldDB" id="J5QZS1"/>
<proteinExistence type="inferred from homology"/>
<comment type="subcellular location">
    <subcellularLocation>
        <location evidence="3">Nucleus</location>
    </subcellularLocation>
</comment>
<dbReference type="GO" id="GO:0005634">
    <property type="term" value="C:nucleus"/>
    <property type="evidence" value="ECO:0007669"/>
    <property type="project" value="UniProtKB-SubCell"/>
</dbReference>
<keyword evidence="3" id="KW-0539">Nucleus</keyword>
<feature type="domain" description="TFIIS N-terminal" evidence="5">
    <location>
        <begin position="227"/>
        <end position="304"/>
    </location>
</feature>
<dbReference type="PANTHER" id="PTHR46010">
    <property type="entry name" value="PROTEIN IWS1 HOMOLOG"/>
    <property type="match status" value="1"/>
</dbReference>
<dbReference type="GeneID" id="25984395"/>
<feature type="compositionally biased region" description="Basic residues" evidence="4">
    <location>
        <begin position="104"/>
        <end position="114"/>
    </location>
</feature>
<dbReference type="RefSeq" id="XP_014181256.1">
    <property type="nucleotide sequence ID" value="XM_014325781.1"/>
</dbReference>
<gene>
    <name evidence="6" type="ORF">A1Q1_00881</name>
</gene>
<dbReference type="GO" id="GO:0016973">
    <property type="term" value="P:poly(A)+ mRNA export from nucleus"/>
    <property type="evidence" value="ECO:0007669"/>
    <property type="project" value="TreeGrafter"/>
</dbReference>
<evidence type="ECO:0000256" key="4">
    <source>
        <dbReference type="SAM" id="MobiDB-lite"/>
    </source>
</evidence>
<dbReference type="InterPro" id="IPR051037">
    <property type="entry name" value="RNAPII_TF_IWS1"/>
</dbReference>
<feature type="region of interest" description="Disordered" evidence="4">
    <location>
        <begin position="1"/>
        <end position="132"/>
    </location>
</feature>
<comment type="function">
    <text evidence="1">Transcription factor involved in RNA polymerase II transcription regulation. May function in both SPT15/TBP post-recruitment and recruitment steps of transcription.</text>
</comment>
<dbReference type="Gene3D" id="1.20.930.10">
    <property type="entry name" value="Conserved domain common to transcription factors TFIIS, elongin A, CRSP70"/>
    <property type="match status" value="1"/>
</dbReference>
<name>J5QZS1_TRIAS</name>
<comment type="caution">
    <text evidence="6">The sequence shown here is derived from an EMBL/GenBank/DDBJ whole genome shotgun (WGS) entry which is preliminary data.</text>
</comment>
<dbReference type="PANTHER" id="PTHR46010:SF1">
    <property type="entry name" value="PROTEIN IWS1 HOMOLOG"/>
    <property type="match status" value="1"/>
</dbReference>
<dbReference type="VEuPathDB" id="FungiDB:A1Q1_00881"/>
<feature type="compositionally biased region" description="Acidic residues" evidence="4">
    <location>
        <begin position="89"/>
        <end position="101"/>
    </location>
</feature>
<evidence type="ECO:0000313" key="6">
    <source>
        <dbReference type="EMBL" id="EJT49963.1"/>
    </source>
</evidence>
<evidence type="ECO:0000256" key="1">
    <source>
        <dbReference type="ARBA" id="ARBA00037349"/>
    </source>
</evidence>
<feature type="compositionally biased region" description="Acidic residues" evidence="4">
    <location>
        <begin position="320"/>
        <end position="329"/>
    </location>
</feature>
<feature type="region of interest" description="Disordered" evidence="4">
    <location>
        <begin position="320"/>
        <end position="350"/>
    </location>
</feature>
<dbReference type="InterPro" id="IPR035441">
    <property type="entry name" value="TFIIS/LEDGF_dom_sf"/>
</dbReference>
<dbReference type="Proteomes" id="UP000002748">
    <property type="component" value="Unassembled WGS sequence"/>
</dbReference>
<dbReference type="OrthoDB" id="21124at2759"/>
<reference evidence="6 7" key="1">
    <citation type="journal article" date="2012" name="Eukaryot. Cell">
        <title>Draft genome sequence of CBS 2479, the standard type strain of Trichosporon asahii.</title>
        <authorList>
            <person name="Yang R.Y."/>
            <person name="Li H.T."/>
            <person name="Zhu H."/>
            <person name="Zhou G.P."/>
            <person name="Wang M."/>
            <person name="Wang L."/>
        </authorList>
    </citation>
    <scope>NUCLEOTIDE SEQUENCE [LARGE SCALE GENOMIC DNA]</scope>
    <source>
        <strain evidence="7">ATCC 90039 / CBS 2479 / JCM 2466 / KCTC 7840 / NCYC 2677 / UAMH 7654</strain>
    </source>
</reference>
<dbReference type="InterPro" id="IPR017923">
    <property type="entry name" value="TFIIS_N"/>
</dbReference>
<dbReference type="Pfam" id="PF08711">
    <property type="entry name" value="Med26"/>
    <property type="match status" value="1"/>
</dbReference>
<dbReference type="PROSITE" id="PS51319">
    <property type="entry name" value="TFIIS_N"/>
    <property type="match status" value="1"/>
</dbReference>
<evidence type="ECO:0000259" key="5">
    <source>
        <dbReference type="PROSITE" id="PS51319"/>
    </source>
</evidence>
<sequence length="414" mass="46878">MSASPDTNPIETAPSPGAPTHEEDVAVPADEGAQEEETGGEPIDQDAPATENPTEEGGEAEGETYVPATETTEARIPSFKKRSSAGAGEGDDTDDDDDDDEDRRRKKKKSRKDRRREEEEEEEVEPEMDEATRRRLALEERIDAIGKKQRVVRRKKRGGEDVDIVDSYHDEICSRLRDRMEKAAERDLIANQNKLPATSKLAMLDEVVSVLQNTTLWSSIIDNEVLKAVKKWLEPLPDRSLPAVGIQKAVFEVLPKMELDTPTIREAGLGPVILFYTKTKRVSPQISRAADALVQTWARPIIKRPADYRQKKIVSARQLDEEEEFDEDGERARKSRSGSQQAPKAKRFNVRQALSENEHRKGARMPIVQDVQYTVAPESRLQHHQEDLQHVARLQMDNKKFNRFARQFKTGGRK</sequence>
<organism evidence="6 7">
    <name type="scientific">Trichosporon asahii var. asahii (strain ATCC 90039 / CBS 2479 / JCM 2466 / KCTC 7840 / NBRC 103889/ NCYC 2677 / UAMH 7654)</name>
    <name type="common">Yeast</name>
    <dbReference type="NCBI Taxonomy" id="1186058"/>
    <lineage>
        <taxon>Eukaryota</taxon>
        <taxon>Fungi</taxon>
        <taxon>Dikarya</taxon>
        <taxon>Basidiomycota</taxon>
        <taxon>Agaricomycotina</taxon>
        <taxon>Tremellomycetes</taxon>
        <taxon>Trichosporonales</taxon>
        <taxon>Trichosporonaceae</taxon>
        <taxon>Trichosporon</taxon>
    </lineage>
</organism>
<feature type="compositionally biased region" description="Acidic residues" evidence="4">
    <location>
        <begin position="53"/>
        <end position="62"/>
    </location>
</feature>
<accession>J5QZS1</accession>
<protein>
    <recommendedName>
        <fullName evidence="5">TFIIS N-terminal domain-containing protein</fullName>
    </recommendedName>
</protein>
<feature type="compositionally biased region" description="Polar residues" evidence="4">
    <location>
        <begin position="1"/>
        <end position="10"/>
    </location>
</feature>
<evidence type="ECO:0000256" key="2">
    <source>
        <dbReference type="ARBA" id="ARBA00037992"/>
    </source>
</evidence>